<dbReference type="Proteomes" id="UP001431693">
    <property type="component" value="Unassembled WGS sequence"/>
</dbReference>
<sequence>MSINRVTITGNLTRDPELKATSTGSQVLNLGVAVNDRWFNQQTNQWEDRPNYIDCVVFGKRAEALSRYLHKGMKVAIEGKLRWRSWTDQQSQQKRSKVEVVVDDLEFMSGRGDGQQGAYQQPQSQQPAPQASQGLPAQAPNYGGQQPQRNYAAPAPSYAPQGAPQTATQEPAAPVASVPPMADVPVDDIPF</sequence>
<feature type="region of interest" description="Disordered" evidence="4">
    <location>
        <begin position="109"/>
        <end position="191"/>
    </location>
</feature>
<accession>A0ABT6ZKR7</accession>
<dbReference type="GO" id="GO:0003677">
    <property type="term" value="F:DNA binding"/>
    <property type="evidence" value="ECO:0007669"/>
    <property type="project" value="UniProtKB-KW"/>
</dbReference>
<dbReference type="Pfam" id="PF00436">
    <property type="entry name" value="SSB"/>
    <property type="match status" value="1"/>
</dbReference>
<gene>
    <name evidence="5" type="ORF">QJ043_04055</name>
</gene>
<dbReference type="HAMAP" id="MF_00984">
    <property type="entry name" value="SSB"/>
    <property type="match status" value="1"/>
</dbReference>
<evidence type="ECO:0000256" key="3">
    <source>
        <dbReference type="RuleBase" id="RU000524"/>
    </source>
</evidence>
<evidence type="ECO:0000256" key="4">
    <source>
        <dbReference type="SAM" id="MobiDB-lite"/>
    </source>
</evidence>
<dbReference type="SUPFAM" id="SSF50249">
    <property type="entry name" value="Nucleic acid-binding proteins"/>
    <property type="match status" value="1"/>
</dbReference>
<dbReference type="Gene3D" id="2.40.50.140">
    <property type="entry name" value="Nucleic acid-binding proteins"/>
    <property type="match status" value="1"/>
</dbReference>
<dbReference type="RefSeq" id="WP_283713937.1">
    <property type="nucleotide sequence ID" value="NZ_JASJEW010000008.1"/>
</dbReference>
<organism evidence="5 6">
    <name type="scientific">Kribbibacterium absianum</name>
    <dbReference type="NCBI Taxonomy" id="3044210"/>
    <lineage>
        <taxon>Bacteria</taxon>
        <taxon>Bacillati</taxon>
        <taxon>Actinomycetota</taxon>
        <taxon>Coriobacteriia</taxon>
        <taxon>Coriobacteriales</taxon>
        <taxon>Kribbibacteriaceae</taxon>
        <taxon>Kribbibacterium</taxon>
    </lineage>
</organism>
<keyword evidence="6" id="KW-1185">Reference proteome</keyword>
<dbReference type="PANTHER" id="PTHR10302:SF0">
    <property type="entry name" value="SINGLE-STRANDED DNA-BINDING PROTEIN, MITOCHONDRIAL"/>
    <property type="match status" value="1"/>
</dbReference>
<dbReference type="InterPro" id="IPR011344">
    <property type="entry name" value="ssDNA-bd"/>
</dbReference>
<dbReference type="CDD" id="cd04496">
    <property type="entry name" value="SSB_OBF"/>
    <property type="match status" value="1"/>
</dbReference>
<dbReference type="EMBL" id="JASJEX010000002">
    <property type="protein sequence ID" value="MDJ1129251.1"/>
    <property type="molecule type" value="Genomic_DNA"/>
</dbReference>
<evidence type="ECO:0000313" key="6">
    <source>
        <dbReference type="Proteomes" id="UP001431693"/>
    </source>
</evidence>
<evidence type="ECO:0000256" key="1">
    <source>
        <dbReference type="ARBA" id="ARBA00023125"/>
    </source>
</evidence>
<feature type="compositionally biased region" description="Low complexity" evidence="4">
    <location>
        <begin position="159"/>
        <end position="191"/>
    </location>
</feature>
<dbReference type="InterPro" id="IPR012340">
    <property type="entry name" value="NA-bd_OB-fold"/>
</dbReference>
<comment type="caution">
    <text evidence="2">Lacks conserved residue(s) required for the propagation of feature annotation.</text>
</comment>
<name>A0ABT6ZKR7_9ACTN</name>
<proteinExistence type="inferred from homology"/>
<evidence type="ECO:0000313" key="5">
    <source>
        <dbReference type="EMBL" id="MDJ1129251.1"/>
    </source>
</evidence>
<dbReference type="NCBIfam" id="TIGR00621">
    <property type="entry name" value="ssb"/>
    <property type="match status" value="1"/>
</dbReference>
<keyword evidence="1 2" id="KW-0238">DNA-binding</keyword>
<comment type="subunit">
    <text evidence="2">Homotetramer.</text>
</comment>
<dbReference type="PROSITE" id="PS50935">
    <property type="entry name" value="SSB"/>
    <property type="match status" value="1"/>
</dbReference>
<feature type="compositionally biased region" description="Low complexity" evidence="4">
    <location>
        <begin position="116"/>
        <end position="140"/>
    </location>
</feature>
<reference evidence="5" key="1">
    <citation type="submission" date="2023-05" db="EMBL/GenBank/DDBJ databases">
        <title>[olsenella] sp. nov., isolated from a pig farm feces dump.</title>
        <authorList>
            <person name="Chang Y.-H."/>
        </authorList>
    </citation>
    <scope>NUCLEOTIDE SEQUENCE</scope>
    <source>
        <strain evidence="5">YH-ols2217</strain>
    </source>
</reference>
<dbReference type="PANTHER" id="PTHR10302">
    <property type="entry name" value="SINGLE-STRANDED DNA-BINDING PROTEIN"/>
    <property type="match status" value="1"/>
</dbReference>
<evidence type="ECO:0000256" key="2">
    <source>
        <dbReference type="HAMAP-Rule" id="MF_00984"/>
    </source>
</evidence>
<dbReference type="InterPro" id="IPR000424">
    <property type="entry name" value="Primosome_PriB/ssb"/>
</dbReference>
<protein>
    <recommendedName>
        <fullName evidence="2 3">Single-stranded DNA-binding protein</fullName>
        <shortName evidence="2">SSB</shortName>
    </recommendedName>
</protein>
<comment type="caution">
    <text evidence="5">The sequence shown here is derived from an EMBL/GenBank/DDBJ whole genome shotgun (WGS) entry which is preliminary data.</text>
</comment>